<evidence type="ECO:0000256" key="6">
    <source>
        <dbReference type="ARBA" id="ARBA00022741"/>
    </source>
</evidence>
<evidence type="ECO:0000256" key="3">
    <source>
        <dbReference type="ARBA" id="ARBA00012513"/>
    </source>
</evidence>
<dbReference type="RefSeq" id="XP_040564141.1">
    <property type="nucleotide sequence ID" value="XM_040708207.1"/>
</dbReference>
<evidence type="ECO:0000256" key="5">
    <source>
        <dbReference type="ARBA" id="ARBA00022723"/>
    </source>
</evidence>
<dbReference type="GO" id="GO:0005524">
    <property type="term" value="F:ATP binding"/>
    <property type="evidence" value="ECO:0007669"/>
    <property type="project" value="UniProtKB-UniRule"/>
</dbReference>
<comment type="similarity">
    <text evidence="2">Belongs to the protein kinase superfamily. STE Ser/Thr protein kinase family. STE20 subfamily.</text>
</comment>
<dbReference type="GO" id="GO:0004674">
    <property type="term" value="F:protein serine/threonine kinase activity"/>
    <property type="evidence" value="ECO:0007669"/>
    <property type="project" value="UniProtKB-EC"/>
</dbReference>
<sequence>MEAFRKRISDRIHILPLFRTNSSPASSLCDIGSPTQVKHVVNVRVEDGNVVGMPDSWLKAFVERVNLDRENGDKDATENGANVLKFFKELSRDNSCRRKKGKRRIAGKLVTQSVVFPELCEEKVEVTRDNPILSSRPTYERVQSSNDTDTVYKETPVLRKIKCLNSKKEFLDPPAFLRARSSSYSSPVKDVPYHSDDNDDRDYEEEVVPTSEKSHILESLQLQSNMAQTISELKISFGEPIKKSAKKNSVLVPKTSSKLRPISPEIENLHEFRLFSQFTNREAVEEMQKFTNSSCIYDEFRFSSKLGSGSGGTVWLGLSKRNLTEKVAIKQIDLDNENIQKFHLLMEVQVMRKLEHPNLVAFLDLFLTDKELWVVMDYMNGGPLTDVVLHTILNEPQMSAISKEVLSGINYLHNHELIHRDIKSDNVLLSVKGDVKITDFGFTANVSGDRMRKTFAGTPYWMAPEVVKKQTYGKSVDIWSLGILVIEMVDRHPPYMDETPLQAMYYISKKKSPPIKSKGILSKEMSKFLERCLQFQPNKRSTASELLEHEFIAKATRLSSLKENIKLVLMKKHEQSKK</sequence>
<dbReference type="PANTHER" id="PTHR45832">
    <property type="entry name" value="SERINE/THREONINE-PROTEIN KINASE SAMKA-RELATED-RELATED"/>
    <property type="match status" value="1"/>
</dbReference>
<keyword evidence="5" id="KW-0479">Metal-binding</keyword>
<evidence type="ECO:0000256" key="7">
    <source>
        <dbReference type="ARBA" id="ARBA00022840"/>
    </source>
</evidence>
<keyword evidence="8" id="KW-0460">Magnesium</keyword>
<evidence type="ECO:0000256" key="8">
    <source>
        <dbReference type="ARBA" id="ARBA00022842"/>
    </source>
</evidence>
<keyword evidence="7 9" id="KW-0067">ATP-binding</keyword>
<dbReference type="OrthoDB" id="1022360at2759"/>
<dbReference type="InterPro" id="IPR008271">
    <property type="entry name" value="Ser/Thr_kinase_AS"/>
</dbReference>
<dbReference type="InterPro" id="IPR000719">
    <property type="entry name" value="Prot_kinase_dom"/>
</dbReference>
<keyword evidence="11" id="KW-0418">Kinase</keyword>
<dbReference type="SUPFAM" id="SSF56112">
    <property type="entry name" value="Protein kinase-like (PK-like)"/>
    <property type="match status" value="1"/>
</dbReference>
<dbReference type="EMBL" id="HACA01006136">
    <property type="protein sequence ID" value="CDW23497.1"/>
    <property type="molecule type" value="Transcribed_RNA"/>
</dbReference>
<dbReference type="GO" id="GO:0046872">
    <property type="term" value="F:metal ion binding"/>
    <property type="evidence" value="ECO:0007669"/>
    <property type="project" value="UniProtKB-KW"/>
</dbReference>
<dbReference type="InterPro" id="IPR051931">
    <property type="entry name" value="PAK3-like"/>
</dbReference>
<evidence type="ECO:0000256" key="4">
    <source>
        <dbReference type="ARBA" id="ARBA00022679"/>
    </source>
</evidence>
<reference evidence="11" key="1">
    <citation type="submission" date="2014-05" db="EMBL/GenBank/DDBJ databases">
        <authorList>
            <person name="Chronopoulou M."/>
        </authorList>
    </citation>
    <scope>NUCLEOTIDE SEQUENCE</scope>
    <source>
        <tissue evidence="11">Whole organism</tissue>
    </source>
</reference>
<evidence type="ECO:0000313" key="11">
    <source>
        <dbReference type="EMBL" id="CDW23497.1"/>
    </source>
</evidence>
<feature type="domain" description="Protein kinase" evidence="10">
    <location>
        <begin position="300"/>
        <end position="552"/>
    </location>
</feature>
<accession>A0A0K2TD36</accession>
<dbReference type="Pfam" id="PF00069">
    <property type="entry name" value="Pkinase"/>
    <property type="match status" value="1"/>
</dbReference>
<dbReference type="AlphaFoldDB" id="A0A0K2TD36"/>
<name>A0A0K2TD36_LEPSM</name>
<dbReference type="Gene3D" id="1.10.510.10">
    <property type="entry name" value="Transferase(Phosphotransferase) domain 1"/>
    <property type="match status" value="1"/>
</dbReference>
<dbReference type="InterPro" id="IPR017441">
    <property type="entry name" value="Protein_kinase_ATP_BS"/>
</dbReference>
<feature type="binding site" evidence="9">
    <location>
        <position position="330"/>
    </location>
    <ligand>
        <name>ATP</name>
        <dbReference type="ChEBI" id="CHEBI:30616"/>
    </ligand>
</feature>
<evidence type="ECO:0000256" key="2">
    <source>
        <dbReference type="ARBA" id="ARBA00008874"/>
    </source>
</evidence>
<keyword evidence="6 9" id="KW-0547">Nucleotide-binding</keyword>
<dbReference type="InterPro" id="IPR011009">
    <property type="entry name" value="Kinase-like_dom_sf"/>
</dbReference>
<dbReference type="PANTHER" id="PTHR45832:SF22">
    <property type="entry name" value="SERINE_THREONINE-PROTEIN KINASE SAMKA-RELATED"/>
    <property type="match status" value="1"/>
</dbReference>
<proteinExistence type="inferred from homology"/>
<protein>
    <recommendedName>
        <fullName evidence="3">non-specific serine/threonine protein kinase</fullName>
        <ecNumber evidence="3">2.7.11.1</ecNumber>
    </recommendedName>
</protein>
<keyword evidence="4" id="KW-0808">Transferase</keyword>
<dbReference type="PROSITE" id="PS00107">
    <property type="entry name" value="PROTEIN_KINASE_ATP"/>
    <property type="match status" value="1"/>
</dbReference>
<dbReference type="KEGG" id="lsm:121114286"/>
<dbReference type="SMART" id="SM00220">
    <property type="entry name" value="S_TKc"/>
    <property type="match status" value="1"/>
</dbReference>
<dbReference type="GeneID" id="121114286"/>
<dbReference type="PROSITE" id="PS50011">
    <property type="entry name" value="PROTEIN_KINASE_DOM"/>
    <property type="match status" value="1"/>
</dbReference>
<dbReference type="EC" id="2.7.11.1" evidence="3"/>
<evidence type="ECO:0000256" key="9">
    <source>
        <dbReference type="PROSITE-ProRule" id="PRU10141"/>
    </source>
</evidence>
<evidence type="ECO:0000256" key="1">
    <source>
        <dbReference type="ARBA" id="ARBA00001946"/>
    </source>
</evidence>
<comment type="cofactor">
    <cofactor evidence="1">
        <name>Mg(2+)</name>
        <dbReference type="ChEBI" id="CHEBI:18420"/>
    </cofactor>
</comment>
<dbReference type="PROSITE" id="PS00108">
    <property type="entry name" value="PROTEIN_KINASE_ST"/>
    <property type="match status" value="1"/>
</dbReference>
<organism evidence="11">
    <name type="scientific">Lepeophtheirus salmonis</name>
    <name type="common">Salmon louse</name>
    <name type="synonym">Caligus salmonis</name>
    <dbReference type="NCBI Taxonomy" id="72036"/>
    <lineage>
        <taxon>Eukaryota</taxon>
        <taxon>Metazoa</taxon>
        <taxon>Ecdysozoa</taxon>
        <taxon>Arthropoda</taxon>
        <taxon>Crustacea</taxon>
        <taxon>Multicrustacea</taxon>
        <taxon>Hexanauplia</taxon>
        <taxon>Copepoda</taxon>
        <taxon>Siphonostomatoida</taxon>
        <taxon>Caligidae</taxon>
        <taxon>Lepeophtheirus</taxon>
    </lineage>
</organism>
<evidence type="ECO:0000259" key="10">
    <source>
        <dbReference type="PROSITE" id="PS50011"/>
    </source>
</evidence>
<dbReference type="FunFam" id="1.10.510.10:FF:000768">
    <property type="entry name" value="Non-specific serine/threonine protein kinase"/>
    <property type="match status" value="1"/>
</dbReference>